<feature type="transmembrane region" description="Helical" evidence="1">
    <location>
        <begin position="150"/>
        <end position="173"/>
    </location>
</feature>
<evidence type="ECO:0000313" key="3">
    <source>
        <dbReference type="EMBL" id="CAB4559910.1"/>
    </source>
</evidence>
<evidence type="ECO:0000256" key="1">
    <source>
        <dbReference type="SAM" id="Phobius"/>
    </source>
</evidence>
<feature type="transmembrane region" description="Helical" evidence="1">
    <location>
        <begin position="326"/>
        <end position="348"/>
    </location>
</feature>
<feature type="transmembrane region" description="Helical" evidence="1">
    <location>
        <begin position="91"/>
        <end position="111"/>
    </location>
</feature>
<dbReference type="SUPFAM" id="SSF103473">
    <property type="entry name" value="MFS general substrate transporter"/>
    <property type="match status" value="1"/>
</dbReference>
<feature type="transmembrane region" description="Helical" evidence="1">
    <location>
        <begin position="61"/>
        <end position="84"/>
    </location>
</feature>
<feature type="transmembrane region" description="Helical" evidence="1">
    <location>
        <begin position="360"/>
        <end position="382"/>
    </location>
</feature>
<protein>
    <submittedName>
        <fullName evidence="3">Unannotated protein</fullName>
    </submittedName>
</protein>
<sequence>MGARHSGKIRPMDAQRLPQLRPLWHGRALALIGILVVALNLRASTNLLSSIYPYIRESFDVSPLVVGIIGTIAPFSFALAALVTPRIGRRLGIEAALLLAIALIVLGHILRTAAPNHWFLMLGAALSLIGTGMGNVLLPPAIKKYFPDRIGLMTAMYMTLMSVSATVPALIGVPMSESVGWRMSLVVWVCTAAVAVIPWVVELRNARQSPGGTNTADLIADPTQSHVPVWRSPTAWAITLVLAVSSINGYVSYAWLAIMMPDVAGLDTSGSALMLAVYGVTGLPPALIIPILASRMKRADRLVHLGTAFFMIGWLGFLIAPANGTWVWGTILGFGGLLFPLSLVLINLRSRTTATSMTVSGFAQVGAYLFAGIGPIVVGVLHEVQGDWHGVLIFLTIVTIPAFVGGIVLGRNRMIDDELAVHRAQSPTPTKGA</sequence>
<gene>
    <name evidence="3" type="ORF">UFOPK1591_00662</name>
</gene>
<feature type="transmembrane region" description="Helical" evidence="1">
    <location>
        <begin position="235"/>
        <end position="258"/>
    </location>
</feature>
<feature type="transmembrane region" description="Helical" evidence="1">
    <location>
        <begin position="388"/>
        <end position="409"/>
    </location>
</feature>
<name>A0A6J6D7G1_9ZZZZ</name>
<accession>A0A6J6D7G1</accession>
<dbReference type="InterPro" id="IPR011701">
    <property type="entry name" value="MFS"/>
</dbReference>
<dbReference type="AlphaFoldDB" id="A0A6J6D7G1"/>
<keyword evidence="1" id="KW-1133">Transmembrane helix</keyword>
<feature type="transmembrane region" description="Helical" evidence="1">
    <location>
        <begin position="179"/>
        <end position="201"/>
    </location>
</feature>
<reference evidence="3" key="1">
    <citation type="submission" date="2020-05" db="EMBL/GenBank/DDBJ databases">
        <authorList>
            <person name="Chiriac C."/>
            <person name="Salcher M."/>
            <person name="Ghai R."/>
            <person name="Kavagutti S V."/>
        </authorList>
    </citation>
    <scope>NUCLEOTIDE SEQUENCE</scope>
</reference>
<dbReference type="PANTHER" id="PTHR23523:SF2">
    <property type="entry name" value="2-NITROIMIDAZOLE TRANSPORTER"/>
    <property type="match status" value="1"/>
</dbReference>
<dbReference type="PANTHER" id="PTHR23523">
    <property type="match status" value="1"/>
</dbReference>
<dbReference type="InterPro" id="IPR052524">
    <property type="entry name" value="MFS_Cyanate_Porter"/>
</dbReference>
<dbReference type="GO" id="GO:0022857">
    <property type="term" value="F:transmembrane transporter activity"/>
    <property type="evidence" value="ECO:0007669"/>
    <property type="project" value="InterPro"/>
</dbReference>
<feature type="transmembrane region" description="Helical" evidence="1">
    <location>
        <begin position="117"/>
        <end position="138"/>
    </location>
</feature>
<evidence type="ECO:0000259" key="2">
    <source>
        <dbReference type="PROSITE" id="PS50850"/>
    </source>
</evidence>
<dbReference type="Gene3D" id="1.20.1250.20">
    <property type="entry name" value="MFS general substrate transporter like domains"/>
    <property type="match status" value="2"/>
</dbReference>
<feature type="transmembrane region" description="Helical" evidence="1">
    <location>
        <begin position="21"/>
        <end position="41"/>
    </location>
</feature>
<dbReference type="PROSITE" id="PS50850">
    <property type="entry name" value="MFS"/>
    <property type="match status" value="1"/>
</dbReference>
<dbReference type="InterPro" id="IPR036259">
    <property type="entry name" value="MFS_trans_sf"/>
</dbReference>
<dbReference type="InterPro" id="IPR020846">
    <property type="entry name" value="MFS_dom"/>
</dbReference>
<feature type="transmembrane region" description="Helical" evidence="1">
    <location>
        <begin position="270"/>
        <end position="293"/>
    </location>
</feature>
<dbReference type="EMBL" id="CAEZTD010000039">
    <property type="protein sequence ID" value="CAB4559910.1"/>
    <property type="molecule type" value="Genomic_DNA"/>
</dbReference>
<organism evidence="3">
    <name type="scientific">freshwater metagenome</name>
    <dbReference type="NCBI Taxonomy" id="449393"/>
    <lineage>
        <taxon>unclassified sequences</taxon>
        <taxon>metagenomes</taxon>
        <taxon>ecological metagenomes</taxon>
    </lineage>
</organism>
<feature type="transmembrane region" description="Helical" evidence="1">
    <location>
        <begin position="302"/>
        <end position="320"/>
    </location>
</feature>
<feature type="domain" description="Major facilitator superfamily (MFS) profile" evidence="2">
    <location>
        <begin position="26"/>
        <end position="413"/>
    </location>
</feature>
<dbReference type="Pfam" id="PF07690">
    <property type="entry name" value="MFS_1"/>
    <property type="match status" value="1"/>
</dbReference>
<proteinExistence type="predicted"/>
<keyword evidence="1" id="KW-0812">Transmembrane</keyword>
<keyword evidence="1" id="KW-0472">Membrane</keyword>